<dbReference type="EMBL" id="CAKKNE010000003">
    <property type="protein sequence ID" value="CAH0372747.1"/>
    <property type="molecule type" value="Genomic_DNA"/>
</dbReference>
<proteinExistence type="inferred from homology"/>
<evidence type="ECO:0000256" key="5">
    <source>
        <dbReference type="ARBA" id="ARBA00022737"/>
    </source>
</evidence>
<dbReference type="InterPro" id="IPR050391">
    <property type="entry name" value="Mito_Metabolite_Transporter"/>
</dbReference>
<keyword evidence="3 9" id="KW-0813">Transport</keyword>
<dbReference type="Pfam" id="PF00153">
    <property type="entry name" value="Mito_carr"/>
    <property type="match status" value="3"/>
</dbReference>
<accession>A0A8J2SSC2</accession>
<evidence type="ECO:0000256" key="1">
    <source>
        <dbReference type="ARBA" id="ARBA00004141"/>
    </source>
</evidence>
<keyword evidence="11" id="KW-1185">Reference proteome</keyword>
<evidence type="ECO:0000256" key="8">
    <source>
        <dbReference type="PROSITE-ProRule" id="PRU00282"/>
    </source>
</evidence>
<dbReference type="GO" id="GO:0016020">
    <property type="term" value="C:membrane"/>
    <property type="evidence" value="ECO:0007669"/>
    <property type="project" value="UniProtKB-SubCell"/>
</dbReference>
<evidence type="ECO:0000256" key="7">
    <source>
        <dbReference type="ARBA" id="ARBA00023136"/>
    </source>
</evidence>
<dbReference type="Proteomes" id="UP000789595">
    <property type="component" value="Unassembled WGS sequence"/>
</dbReference>
<dbReference type="Gene3D" id="1.50.40.10">
    <property type="entry name" value="Mitochondrial carrier domain"/>
    <property type="match status" value="1"/>
</dbReference>
<dbReference type="PROSITE" id="PS50920">
    <property type="entry name" value="SOLCAR"/>
    <property type="match status" value="3"/>
</dbReference>
<keyword evidence="5" id="KW-0677">Repeat</keyword>
<dbReference type="SUPFAM" id="SSF103506">
    <property type="entry name" value="Mitochondrial carrier"/>
    <property type="match status" value="1"/>
</dbReference>
<keyword evidence="4 8" id="KW-0812">Transmembrane</keyword>
<evidence type="ECO:0000313" key="10">
    <source>
        <dbReference type="EMBL" id="CAH0372747.1"/>
    </source>
</evidence>
<dbReference type="OrthoDB" id="756301at2759"/>
<evidence type="ECO:0000256" key="6">
    <source>
        <dbReference type="ARBA" id="ARBA00022989"/>
    </source>
</evidence>
<evidence type="ECO:0000256" key="2">
    <source>
        <dbReference type="ARBA" id="ARBA00006375"/>
    </source>
</evidence>
<dbReference type="AlphaFoldDB" id="A0A8J2SSC2"/>
<reference evidence="10" key="1">
    <citation type="submission" date="2021-11" db="EMBL/GenBank/DDBJ databases">
        <authorList>
            <consortium name="Genoscope - CEA"/>
            <person name="William W."/>
        </authorList>
    </citation>
    <scope>NUCLEOTIDE SEQUENCE</scope>
</reference>
<keyword evidence="6" id="KW-1133">Transmembrane helix</keyword>
<comment type="subcellular location">
    <subcellularLocation>
        <location evidence="1">Membrane</location>
        <topology evidence="1">Multi-pass membrane protein</topology>
    </subcellularLocation>
</comment>
<keyword evidence="7 8" id="KW-0472">Membrane</keyword>
<organism evidence="10 11">
    <name type="scientific">Pelagomonas calceolata</name>
    <dbReference type="NCBI Taxonomy" id="35677"/>
    <lineage>
        <taxon>Eukaryota</taxon>
        <taxon>Sar</taxon>
        <taxon>Stramenopiles</taxon>
        <taxon>Ochrophyta</taxon>
        <taxon>Pelagophyceae</taxon>
        <taxon>Pelagomonadales</taxon>
        <taxon>Pelagomonadaceae</taxon>
        <taxon>Pelagomonas</taxon>
    </lineage>
</organism>
<dbReference type="InterPro" id="IPR018108">
    <property type="entry name" value="MCP_transmembrane"/>
</dbReference>
<evidence type="ECO:0000256" key="9">
    <source>
        <dbReference type="RuleBase" id="RU000488"/>
    </source>
</evidence>
<protein>
    <recommendedName>
        <fullName evidence="12">Mitochondrial carrier protein</fullName>
    </recommendedName>
</protein>
<gene>
    <name evidence="10" type="ORF">PECAL_3P27750</name>
</gene>
<dbReference type="InterPro" id="IPR023395">
    <property type="entry name" value="MCP_dom_sf"/>
</dbReference>
<evidence type="ECO:0000256" key="3">
    <source>
        <dbReference type="ARBA" id="ARBA00022448"/>
    </source>
</evidence>
<evidence type="ECO:0008006" key="12">
    <source>
        <dbReference type="Google" id="ProtNLM"/>
    </source>
</evidence>
<dbReference type="PANTHER" id="PTHR45618">
    <property type="entry name" value="MITOCHONDRIAL DICARBOXYLATE CARRIER-RELATED"/>
    <property type="match status" value="1"/>
</dbReference>
<evidence type="ECO:0000256" key="4">
    <source>
        <dbReference type="ARBA" id="ARBA00022692"/>
    </source>
</evidence>
<evidence type="ECO:0000313" key="11">
    <source>
        <dbReference type="Proteomes" id="UP000789595"/>
    </source>
</evidence>
<feature type="repeat" description="Solcar" evidence="8">
    <location>
        <begin position="102"/>
        <end position="193"/>
    </location>
</feature>
<sequence>MASTDGVPRAVKFATAGVGGVFGWVVVHPFNTAAVRMNLAASQPGYQRTGFLSFAARTASERGVRSFYDGLGAGCLRQVFYATSRFGLFETFRDAIAERRRVGPAERVAAGLASGACAALLSCPAEVALVRSSNDATLPAAERRNYRGPADAALRILRDEGVAAFWRGSAPFVQRAMLVGVTQVGTLDQAKQFYDERAGVPRGTYGNVFCASMTSGLVYSLVTMPFETAKNLMAFQKPDARGALAYRATGQTILAVARSRGVLTLWNGFPPYYIRCGGHTVTMFVFVEWLRHAYLKASMGTRQL</sequence>
<feature type="repeat" description="Solcar" evidence="8">
    <location>
        <begin position="7"/>
        <end position="95"/>
    </location>
</feature>
<comment type="caution">
    <text evidence="10">The sequence shown here is derived from an EMBL/GenBank/DDBJ whole genome shotgun (WGS) entry which is preliminary data.</text>
</comment>
<name>A0A8J2SSC2_9STRA</name>
<comment type="similarity">
    <text evidence="2 9">Belongs to the mitochondrial carrier (TC 2.A.29) family.</text>
</comment>
<feature type="repeat" description="Solcar" evidence="8">
    <location>
        <begin position="203"/>
        <end position="293"/>
    </location>
</feature>